<proteinExistence type="predicted"/>
<keyword evidence="2" id="KW-1185">Reference proteome</keyword>
<dbReference type="Proteomes" id="UP000653454">
    <property type="component" value="Unassembled WGS sequence"/>
</dbReference>
<comment type="caution">
    <text evidence="1">The sequence shown here is derived from an EMBL/GenBank/DDBJ whole genome shotgun (WGS) entry which is preliminary data.</text>
</comment>
<gene>
    <name evidence="1" type="ORF">PLXY2_LOCUS7358</name>
</gene>
<evidence type="ECO:0000313" key="1">
    <source>
        <dbReference type="EMBL" id="CAG9121521.1"/>
    </source>
</evidence>
<dbReference type="AlphaFoldDB" id="A0A8S4F1I8"/>
<protein>
    <submittedName>
        <fullName evidence="1">(diamondback moth) hypothetical protein</fullName>
    </submittedName>
</protein>
<reference evidence="1" key="1">
    <citation type="submission" date="2020-11" db="EMBL/GenBank/DDBJ databases">
        <authorList>
            <person name="Whiteford S."/>
        </authorList>
    </citation>
    <scope>NUCLEOTIDE SEQUENCE</scope>
</reference>
<evidence type="ECO:0000313" key="2">
    <source>
        <dbReference type="Proteomes" id="UP000653454"/>
    </source>
</evidence>
<organism evidence="1 2">
    <name type="scientific">Plutella xylostella</name>
    <name type="common">Diamondback moth</name>
    <name type="synonym">Plutella maculipennis</name>
    <dbReference type="NCBI Taxonomy" id="51655"/>
    <lineage>
        <taxon>Eukaryota</taxon>
        <taxon>Metazoa</taxon>
        <taxon>Ecdysozoa</taxon>
        <taxon>Arthropoda</taxon>
        <taxon>Hexapoda</taxon>
        <taxon>Insecta</taxon>
        <taxon>Pterygota</taxon>
        <taxon>Neoptera</taxon>
        <taxon>Endopterygota</taxon>
        <taxon>Lepidoptera</taxon>
        <taxon>Glossata</taxon>
        <taxon>Ditrysia</taxon>
        <taxon>Yponomeutoidea</taxon>
        <taxon>Plutellidae</taxon>
        <taxon>Plutella</taxon>
    </lineage>
</organism>
<dbReference type="EMBL" id="CAJHNJ030000025">
    <property type="protein sequence ID" value="CAG9121521.1"/>
    <property type="molecule type" value="Genomic_DNA"/>
</dbReference>
<accession>A0A8S4F1I8</accession>
<name>A0A8S4F1I8_PLUXY</name>
<sequence>MSQMDRFREQCKRGYGCENHNHVRPPPLSSNGEILITISLRRSAHALQAGRTLGAKHSRVDISSRSNRLSNSWTLITATPTMKMRADFKFGTAFELRVDPFVIEFMEGYFVLTKNERTRALVQSARQRDIVGVI</sequence>